<evidence type="ECO:0000256" key="1">
    <source>
        <dbReference type="SAM" id="MobiDB-lite"/>
    </source>
</evidence>
<protein>
    <recommendedName>
        <fullName evidence="4">Chromosome transmission fidelity protein 4</fullName>
    </recommendedName>
</protein>
<proteinExistence type="predicted"/>
<organism evidence="2 3">
    <name type="scientific">Triangularia setosa</name>
    <dbReference type="NCBI Taxonomy" id="2587417"/>
    <lineage>
        <taxon>Eukaryota</taxon>
        <taxon>Fungi</taxon>
        <taxon>Dikarya</taxon>
        <taxon>Ascomycota</taxon>
        <taxon>Pezizomycotina</taxon>
        <taxon>Sordariomycetes</taxon>
        <taxon>Sordariomycetidae</taxon>
        <taxon>Sordariales</taxon>
        <taxon>Podosporaceae</taxon>
        <taxon>Triangularia</taxon>
    </lineage>
</organism>
<name>A0AAN7A7S7_9PEZI</name>
<evidence type="ECO:0000313" key="2">
    <source>
        <dbReference type="EMBL" id="KAK4176380.1"/>
    </source>
</evidence>
<dbReference type="EMBL" id="MU866199">
    <property type="protein sequence ID" value="KAK4176380.1"/>
    <property type="molecule type" value="Genomic_DNA"/>
</dbReference>
<sequence length="321" mass="35324">MSAPSRARALQSTCALAPWTASTAPTASRHLQQPSTSSAKTPPPPPPLSQPPIQFRSLSTLSNQPSINFHSHPPLSFSSSPDPNLKPPDKDRKVKLGKTLRVLQAHLPTILQTPLPQEILSPQITLHLFPSTHPHLPAVSGRISYVAALWSSPIAWNRLPLVGNVRLEILSERMIKDPSCINSSPISRQTRPKEAFGEQLIVRWRTTGGKQKLGRENGKEGRRWLPWEAKDEGEKKTEYRAPVGTAQEVGSGREFTGLFIFDFDGEGRILSHTIEHVEQGGQWERGVGAKVVGLTDWLLGGFRGGEAPCPAFAEHQEDRGR</sequence>
<accession>A0AAN7A7S7</accession>
<dbReference type="PANTHER" id="PTHR31094">
    <property type="entry name" value="RIKEN CDNA 2310061I04 GENE"/>
    <property type="match status" value="1"/>
</dbReference>
<feature type="region of interest" description="Disordered" evidence="1">
    <location>
        <begin position="69"/>
        <end position="92"/>
    </location>
</feature>
<dbReference type="PANTHER" id="PTHR31094:SF2">
    <property type="entry name" value="RIKEN CDNA 2310061I04 GENE"/>
    <property type="match status" value="1"/>
</dbReference>
<dbReference type="InterPro" id="IPR031342">
    <property type="entry name" value="Mug163-like"/>
</dbReference>
<dbReference type="Proteomes" id="UP001302321">
    <property type="component" value="Unassembled WGS sequence"/>
</dbReference>
<dbReference type="AlphaFoldDB" id="A0AAN7A7S7"/>
<feature type="compositionally biased region" description="Pro residues" evidence="1">
    <location>
        <begin position="41"/>
        <end position="50"/>
    </location>
</feature>
<reference evidence="2" key="2">
    <citation type="submission" date="2023-05" db="EMBL/GenBank/DDBJ databases">
        <authorList>
            <consortium name="Lawrence Berkeley National Laboratory"/>
            <person name="Steindorff A."/>
            <person name="Hensen N."/>
            <person name="Bonometti L."/>
            <person name="Westerberg I."/>
            <person name="Brannstrom I.O."/>
            <person name="Guillou S."/>
            <person name="Cros-Aarteil S."/>
            <person name="Calhoun S."/>
            <person name="Haridas S."/>
            <person name="Kuo A."/>
            <person name="Mondo S."/>
            <person name="Pangilinan J."/>
            <person name="Riley R."/>
            <person name="Labutti K."/>
            <person name="Andreopoulos B."/>
            <person name="Lipzen A."/>
            <person name="Chen C."/>
            <person name="Yanf M."/>
            <person name="Daum C."/>
            <person name="Ng V."/>
            <person name="Clum A."/>
            <person name="Ohm R."/>
            <person name="Martin F."/>
            <person name="Silar P."/>
            <person name="Natvig D."/>
            <person name="Lalanne C."/>
            <person name="Gautier V."/>
            <person name="Ament-Velasquez S.L."/>
            <person name="Kruys A."/>
            <person name="Hutchinson M.I."/>
            <person name="Powell A.J."/>
            <person name="Barry K."/>
            <person name="Miller A.N."/>
            <person name="Grigoriev I.V."/>
            <person name="Debuchy R."/>
            <person name="Gladieux P."/>
            <person name="Thoren M.H."/>
            <person name="Johannesson H."/>
        </authorList>
    </citation>
    <scope>NUCLEOTIDE SEQUENCE</scope>
    <source>
        <strain evidence="2">CBS 892.96</strain>
    </source>
</reference>
<gene>
    <name evidence="2" type="ORF">QBC36DRAFT_352462</name>
</gene>
<reference evidence="2" key="1">
    <citation type="journal article" date="2023" name="Mol. Phylogenet. Evol.">
        <title>Genome-scale phylogeny and comparative genomics of the fungal order Sordariales.</title>
        <authorList>
            <person name="Hensen N."/>
            <person name="Bonometti L."/>
            <person name="Westerberg I."/>
            <person name="Brannstrom I.O."/>
            <person name="Guillou S."/>
            <person name="Cros-Aarteil S."/>
            <person name="Calhoun S."/>
            <person name="Haridas S."/>
            <person name="Kuo A."/>
            <person name="Mondo S."/>
            <person name="Pangilinan J."/>
            <person name="Riley R."/>
            <person name="LaButti K."/>
            <person name="Andreopoulos B."/>
            <person name="Lipzen A."/>
            <person name="Chen C."/>
            <person name="Yan M."/>
            <person name="Daum C."/>
            <person name="Ng V."/>
            <person name="Clum A."/>
            <person name="Steindorff A."/>
            <person name="Ohm R.A."/>
            <person name="Martin F."/>
            <person name="Silar P."/>
            <person name="Natvig D.O."/>
            <person name="Lalanne C."/>
            <person name="Gautier V."/>
            <person name="Ament-Velasquez S.L."/>
            <person name="Kruys A."/>
            <person name="Hutchinson M.I."/>
            <person name="Powell A.J."/>
            <person name="Barry K."/>
            <person name="Miller A.N."/>
            <person name="Grigoriev I.V."/>
            <person name="Debuchy R."/>
            <person name="Gladieux P."/>
            <person name="Hiltunen Thoren M."/>
            <person name="Johannesson H."/>
        </authorList>
    </citation>
    <scope>NUCLEOTIDE SEQUENCE</scope>
    <source>
        <strain evidence="2">CBS 892.96</strain>
    </source>
</reference>
<keyword evidence="3" id="KW-1185">Reference proteome</keyword>
<dbReference type="Pfam" id="PF17119">
    <property type="entry name" value="MMU163"/>
    <property type="match status" value="1"/>
</dbReference>
<feature type="region of interest" description="Disordered" evidence="1">
    <location>
        <begin position="17"/>
        <end position="57"/>
    </location>
</feature>
<feature type="compositionally biased region" description="Low complexity" evidence="1">
    <location>
        <begin position="17"/>
        <end position="40"/>
    </location>
</feature>
<comment type="caution">
    <text evidence="2">The sequence shown here is derived from an EMBL/GenBank/DDBJ whole genome shotgun (WGS) entry which is preliminary data.</text>
</comment>
<feature type="compositionally biased region" description="Low complexity" evidence="1">
    <location>
        <begin position="69"/>
        <end position="83"/>
    </location>
</feature>
<dbReference type="InterPro" id="IPR018790">
    <property type="entry name" value="DUF2358"/>
</dbReference>
<evidence type="ECO:0000313" key="3">
    <source>
        <dbReference type="Proteomes" id="UP001302321"/>
    </source>
</evidence>
<evidence type="ECO:0008006" key="4">
    <source>
        <dbReference type="Google" id="ProtNLM"/>
    </source>
</evidence>